<dbReference type="PANTHER" id="PTHR10344">
    <property type="entry name" value="THYMIDYLATE KINASE"/>
    <property type="match status" value="1"/>
</dbReference>
<evidence type="ECO:0000256" key="8">
    <source>
        <dbReference type="ARBA" id="ARBA00022840"/>
    </source>
</evidence>
<dbReference type="InterPro" id="IPR018094">
    <property type="entry name" value="Thymidylate_kinase"/>
</dbReference>
<name>A0A0T6BSJ3_9BACI</name>
<dbReference type="FunFam" id="3.40.50.300:FF:000225">
    <property type="entry name" value="Thymidylate kinase"/>
    <property type="match status" value="1"/>
</dbReference>
<evidence type="ECO:0000313" key="14">
    <source>
        <dbReference type="EMBL" id="MEC0487732.1"/>
    </source>
</evidence>
<dbReference type="InterPro" id="IPR018095">
    <property type="entry name" value="Thymidylate_kin_CS"/>
</dbReference>
<accession>A0A0T6BSJ3</accession>
<evidence type="ECO:0000313" key="15">
    <source>
        <dbReference type="Proteomes" id="UP000036168"/>
    </source>
</evidence>
<comment type="similarity">
    <text evidence="1 11">Belongs to the thymidylate kinase family.</text>
</comment>
<dbReference type="RefSeq" id="WP_048355905.1">
    <property type="nucleotide sequence ID" value="NZ_CP023481.1"/>
</dbReference>
<evidence type="ECO:0000256" key="3">
    <source>
        <dbReference type="ARBA" id="ARBA00017144"/>
    </source>
</evidence>
<dbReference type="GO" id="GO:0005524">
    <property type="term" value="F:ATP binding"/>
    <property type="evidence" value="ECO:0007669"/>
    <property type="project" value="UniProtKB-UniRule"/>
</dbReference>
<dbReference type="EMBL" id="JARRTL010000035">
    <property type="protein sequence ID" value="MEC0487732.1"/>
    <property type="molecule type" value="Genomic_DNA"/>
</dbReference>
<dbReference type="PANTHER" id="PTHR10344:SF4">
    <property type="entry name" value="UMP-CMP KINASE 2, MITOCHONDRIAL"/>
    <property type="match status" value="1"/>
</dbReference>
<dbReference type="EMBL" id="LECW02000011">
    <property type="protein sequence ID" value="KRT94442.1"/>
    <property type="molecule type" value="Genomic_DNA"/>
</dbReference>
<keyword evidence="16" id="KW-1185">Reference proteome</keyword>
<evidence type="ECO:0000256" key="9">
    <source>
        <dbReference type="ARBA" id="ARBA00048743"/>
    </source>
</evidence>
<dbReference type="GO" id="GO:0004798">
    <property type="term" value="F:dTMP kinase activity"/>
    <property type="evidence" value="ECO:0007669"/>
    <property type="project" value="UniProtKB-UniRule"/>
</dbReference>
<reference evidence="14 16" key="3">
    <citation type="submission" date="2023-03" db="EMBL/GenBank/DDBJ databases">
        <title>Agriculturally important microbes genome sequencing.</title>
        <authorList>
            <person name="Dunlap C."/>
        </authorList>
    </citation>
    <scope>NUCLEOTIDE SEQUENCE [LARGE SCALE GENOMIC DNA]</scope>
    <source>
        <strain evidence="14 16">CBP-3203</strain>
    </source>
</reference>
<dbReference type="GO" id="GO:0005829">
    <property type="term" value="C:cytosol"/>
    <property type="evidence" value="ECO:0007669"/>
    <property type="project" value="TreeGrafter"/>
</dbReference>
<proteinExistence type="inferred from homology"/>
<dbReference type="Gene3D" id="3.40.50.300">
    <property type="entry name" value="P-loop containing nucleotide triphosphate hydrolases"/>
    <property type="match status" value="1"/>
</dbReference>
<evidence type="ECO:0000256" key="5">
    <source>
        <dbReference type="ARBA" id="ARBA00022727"/>
    </source>
</evidence>
<evidence type="ECO:0000259" key="12">
    <source>
        <dbReference type="Pfam" id="PF02223"/>
    </source>
</evidence>
<evidence type="ECO:0000313" key="16">
    <source>
        <dbReference type="Proteomes" id="UP001341297"/>
    </source>
</evidence>
<keyword evidence="8 11" id="KW-0067">ATP-binding</keyword>
<evidence type="ECO:0000313" key="13">
    <source>
        <dbReference type="EMBL" id="KRT94442.1"/>
    </source>
</evidence>
<evidence type="ECO:0000256" key="11">
    <source>
        <dbReference type="HAMAP-Rule" id="MF_00165"/>
    </source>
</evidence>
<dbReference type="PROSITE" id="PS01331">
    <property type="entry name" value="THYMIDYLATE_KINASE"/>
    <property type="match status" value="1"/>
</dbReference>
<comment type="function">
    <text evidence="10 11">Phosphorylation of dTMP to form dTDP in both de novo and salvage pathways of dTTP synthesis.</text>
</comment>
<keyword evidence="4 11" id="KW-0808">Transferase</keyword>
<organism evidence="13 15">
    <name type="scientific">Bacillus glycinifermentans</name>
    <dbReference type="NCBI Taxonomy" id="1664069"/>
    <lineage>
        <taxon>Bacteria</taxon>
        <taxon>Bacillati</taxon>
        <taxon>Bacillota</taxon>
        <taxon>Bacilli</taxon>
        <taxon>Bacillales</taxon>
        <taxon>Bacillaceae</taxon>
        <taxon>Bacillus</taxon>
    </lineage>
</organism>
<comment type="caution">
    <text evidence="13">The sequence shown here is derived from an EMBL/GenBank/DDBJ whole genome shotgun (WGS) entry which is preliminary data.</text>
</comment>
<dbReference type="GO" id="GO:0006233">
    <property type="term" value="P:dTDP biosynthetic process"/>
    <property type="evidence" value="ECO:0007669"/>
    <property type="project" value="InterPro"/>
</dbReference>
<dbReference type="Proteomes" id="UP000036168">
    <property type="component" value="Unassembled WGS sequence"/>
</dbReference>
<evidence type="ECO:0000256" key="1">
    <source>
        <dbReference type="ARBA" id="ARBA00009776"/>
    </source>
</evidence>
<evidence type="ECO:0000256" key="2">
    <source>
        <dbReference type="ARBA" id="ARBA00012980"/>
    </source>
</evidence>
<dbReference type="CDD" id="cd01672">
    <property type="entry name" value="TMPK"/>
    <property type="match status" value="1"/>
</dbReference>
<evidence type="ECO:0000256" key="4">
    <source>
        <dbReference type="ARBA" id="ARBA00022679"/>
    </source>
</evidence>
<protein>
    <recommendedName>
        <fullName evidence="3 11">Thymidylate kinase</fullName>
        <ecNumber evidence="2 11">2.7.4.9</ecNumber>
    </recommendedName>
    <alternativeName>
        <fullName evidence="11">dTMP kinase</fullName>
    </alternativeName>
</protein>
<dbReference type="EC" id="2.7.4.9" evidence="2 11"/>
<keyword evidence="6 11" id="KW-0547">Nucleotide-binding</keyword>
<gene>
    <name evidence="11 14" type="primary">tmk</name>
    <name evidence="13" type="ORF">AB447_214880</name>
    <name evidence="14" type="ORF">P8828_23575</name>
</gene>
<evidence type="ECO:0000256" key="10">
    <source>
        <dbReference type="ARBA" id="ARBA00057735"/>
    </source>
</evidence>
<dbReference type="GO" id="GO:0006235">
    <property type="term" value="P:dTTP biosynthetic process"/>
    <property type="evidence" value="ECO:0007669"/>
    <property type="project" value="UniProtKB-UniRule"/>
</dbReference>
<feature type="domain" description="Thymidylate kinase-like" evidence="12">
    <location>
        <begin position="8"/>
        <end position="198"/>
    </location>
</feature>
<sequence length="212" mass="23890">MNGLFITFEGPEGAGKTTILQAAAEELRKNGHFVLATREPGGIEIAEQIREVILHPENTAMDPKTEALLYAAARRQHLVEKVKPALEEGKIVLCDRFIDSSLAYQGYARGLGIDEVLSINQFAIGNMMPHITVYFAIDPEEGIKRINANDSREKNRLDLEQLHFHTLVQKGYQEVINRFPGRFRTVDASRSIEHVQKSVNEIIEEALKTIRL</sequence>
<dbReference type="OrthoDB" id="9774907at2"/>
<dbReference type="Pfam" id="PF02223">
    <property type="entry name" value="Thymidylate_kin"/>
    <property type="match status" value="1"/>
</dbReference>
<dbReference type="AlphaFoldDB" id="A0A0T6BSJ3"/>
<reference evidence="13" key="2">
    <citation type="submission" date="2015-10" db="EMBL/GenBank/DDBJ databases">
        <authorList>
            <person name="Gilbert D.G."/>
        </authorList>
    </citation>
    <scope>NUCLEOTIDE SEQUENCE</scope>
    <source>
        <strain evidence="13">GO-13</strain>
    </source>
</reference>
<dbReference type="NCBIfam" id="TIGR00041">
    <property type="entry name" value="DTMP_kinase"/>
    <property type="match status" value="1"/>
</dbReference>
<evidence type="ECO:0000256" key="7">
    <source>
        <dbReference type="ARBA" id="ARBA00022777"/>
    </source>
</evidence>
<dbReference type="SUPFAM" id="SSF52540">
    <property type="entry name" value="P-loop containing nucleoside triphosphate hydrolases"/>
    <property type="match status" value="1"/>
</dbReference>
<feature type="binding site" evidence="11">
    <location>
        <begin position="10"/>
        <end position="17"/>
    </location>
    <ligand>
        <name>ATP</name>
        <dbReference type="ChEBI" id="CHEBI:30616"/>
    </ligand>
</feature>
<reference evidence="13 15" key="1">
    <citation type="journal article" date="2015" name="Int. J. Syst. Evol. Microbiol.">
        <title>Bacillus glycinifermentans sp. nov., isolated from fermented soybean paste.</title>
        <authorList>
            <person name="Kim S.J."/>
            <person name="Dunlap C.A."/>
            <person name="Kwon S.W."/>
            <person name="Rooney A.P."/>
        </authorList>
    </citation>
    <scope>NUCLEOTIDE SEQUENCE [LARGE SCALE GENOMIC DNA]</scope>
    <source>
        <strain evidence="13 15">GO-13</strain>
    </source>
</reference>
<dbReference type="InterPro" id="IPR027417">
    <property type="entry name" value="P-loop_NTPase"/>
</dbReference>
<keyword evidence="7 11" id="KW-0418">Kinase</keyword>
<dbReference type="STRING" id="1664069.BGLY_0032"/>
<dbReference type="Proteomes" id="UP001341297">
    <property type="component" value="Unassembled WGS sequence"/>
</dbReference>
<keyword evidence="5 11" id="KW-0545">Nucleotide biosynthesis</keyword>
<dbReference type="GO" id="GO:0006227">
    <property type="term" value="P:dUDP biosynthetic process"/>
    <property type="evidence" value="ECO:0007669"/>
    <property type="project" value="TreeGrafter"/>
</dbReference>
<dbReference type="InterPro" id="IPR039430">
    <property type="entry name" value="Thymidylate_kin-like_dom"/>
</dbReference>
<comment type="catalytic activity">
    <reaction evidence="9 11">
        <text>dTMP + ATP = dTDP + ADP</text>
        <dbReference type="Rhea" id="RHEA:13517"/>
        <dbReference type="ChEBI" id="CHEBI:30616"/>
        <dbReference type="ChEBI" id="CHEBI:58369"/>
        <dbReference type="ChEBI" id="CHEBI:63528"/>
        <dbReference type="ChEBI" id="CHEBI:456216"/>
        <dbReference type="EC" id="2.7.4.9"/>
    </reaction>
</comment>
<dbReference type="HAMAP" id="MF_00165">
    <property type="entry name" value="Thymidylate_kinase"/>
    <property type="match status" value="1"/>
</dbReference>
<evidence type="ECO:0000256" key="6">
    <source>
        <dbReference type="ARBA" id="ARBA00022741"/>
    </source>
</evidence>